<dbReference type="SUPFAM" id="SSF53850">
    <property type="entry name" value="Periplasmic binding protein-like II"/>
    <property type="match status" value="1"/>
</dbReference>
<evidence type="ECO:0000256" key="2">
    <source>
        <dbReference type="ARBA" id="ARBA00023015"/>
    </source>
</evidence>
<dbReference type="Gene3D" id="1.10.10.10">
    <property type="entry name" value="Winged helix-like DNA-binding domain superfamily/Winged helix DNA-binding domain"/>
    <property type="match status" value="1"/>
</dbReference>
<evidence type="ECO:0000256" key="3">
    <source>
        <dbReference type="ARBA" id="ARBA00023125"/>
    </source>
</evidence>
<comment type="similarity">
    <text evidence="1">Belongs to the LysR transcriptional regulatory family.</text>
</comment>
<organism evidence="6 7">
    <name type="scientific">Claveliimonas bilis</name>
    <dbReference type="NCBI Taxonomy" id="3028070"/>
    <lineage>
        <taxon>Bacteria</taxon>
        <taxon>Bacillati</taxon>
        <taxon>Bacillota</taxon>
        <taxon>Clostridia</taxon>
        <taxon>Lachnospirales</taxon>
        <taxon>Lachnospiraceae</taxon>
        <taxon>Claveliimonas</taxon>
    </lineage>
</organism>
<dbReference type="InterPro" id="IPR000847">
    <property type="entry name" value="LysR_HTH_N"/>
</dbReference>
<dbReference type="PANTHER" id="PTHR30126:SF91">
    <property type="entry name" value="LYSR FAMILY TRANSCRIPTIONAL REGULATOR"/>
    <property type="match status" value="1"/>
</dbReference>
<evidence type="ECO:0000256" key="1">
    <source>
        <dbReference type="ARBA" id="ARBA00009437"/>
    </source>
</evidence>
<dbReference type="PANTHER" id="PTHR30126">
    <property type="entry name" value="HTH-TYPE TRANSCRIPTIONAL REGULATOR"/>
    <property type="match status" value="1"/>
</dbReference>
<proteinExistence type="inferred from homology"/>
<reference evidence="7" key="1">
    <citation type="journal article" date="2023" name="Int. J. Syst. Evol. Microbiol.">
        <title>Claveliimonas bilis gen. nov., sp. nov., deoxycholic acid-producing bacteria isolated from human faeces, and reclassification of Sellimonas monacensis Zenner et al. 2021 as Claveliimonas monacensis comb. nov.</title>
        <authorList>
            <person name="Hisatomi A."/>
            <person name="Kastawa N.W.E.P.G."/>
            <person name="Song I."/>
            <person name="Ohkuma M."/>
            <person name="Fukiya S."/>
            <person name="Sakamoto M."/>
        </authorList>
    </citation>
    <scope>NUCLEOTIDE SEQUENCE [LARGE SCALE GENOMIC DNA]</scope>
    <source>
        <strain evidence="7">12BBH14</strain>
    </source>
</reference>
<protein>
    <submittedName>
        <fullName evidence="6">LysR family transcriptional regulator</fullName>
    </submittedName>
</protein>
<keyword evidence="2" id="KW-0805">Transcription regulation</keyword>
<dbReference type="Gene3D" id="3.40.190.10">
    <property type="entry name" value="Periplasmic binding protein-like II"/>
    <property type="match status" value="2"/>
</dbReference>
<gene>
    <name evidence="6" type="ORF">Lac1_26450</name>
</gene>
<dbReference type="RefSeq" id="WP_316265513.1">
    <property type="nucleotide sequence ID" value="NZ_AP027742.1"/>
</dbReference>
<evidence type="ECO:0000259" key="5">
    <source>
        <dbReference type="PROSITE" id="PS50931"/>
    </source>
</evidence>
<dbReference type="Pfam" id="PF03466">
    <property type="entry name" value="LysR_substrate"/>
    <property type="match status" value="1"/>
</dbReference>
<keyword evidence="7" id="KW-1185">Reference proteome</keyword>
<dbReference type="PROSITE" id="PS50931">
    <property type="entry name" value="HTH_LYSR"/>
    <property type="match status" value="1"/>
</dbReference>
<keyword evidence="3" id="KW-0238">DNA-binding</keyword>
<feature type="domain" description="HTH lysR-type" evidence="5">
    <location>
        <begin position="1"/>
        <end position="58"/>
    </location>
</feature>
<dbReference type="SUPFAM" id="SSF46785">
    <property type="entry name" value="Winged helix' DNA-binding domain"/>
    <property type="match status" value="1"/>
</dbReference>
<evidence type="ECO:0000256" key="4">
    <source>
        <dbReference type="ARBA" id="ARBA00023163"/>
    </source>
</evidence>
<sequence length="297" mass="34022">MLDFRMETFVTVCKYMNYTKAANALHITQPAVSQHMRHIEEEYGVKLFEFQGKKLFLTKDGRALLNMAVTWQHDDQALRRKFQENAAGQRHLIFGVTLTIGEYVIGDYLAGYMKKHPHTQIRLTIANTEGLLKKLDEGEIDFAVVEGYFEKSDYDFQLFRKERYIGVASPYGAKVKMSGEKCGWPRIFGETLIVREQGSGTREVLERALREDGYQIGDFDNVVEISNMNAIKSIVMGGGGISFLYEAAVKKEIGEGSLVELPVEGFPKYHDFTFIWRKNSIFSQQYKELLFQMTNAT</sequence>
<dbReference type="PRINTS" id="PR00039">
    <property type="entry name" value="HTHLYSR"/>
</dbReference>
<dbReference type="InterPro" id="IPR005119">
    <property type="entry name" value="LysR_subst-bd"/>
</dbReference>
<evidence type="ECO:0000313" key="6">
    <source>
        <dbReference type="EMBL" id="BDZ78462.1"/>
    </source>
</evidence>
<evidence type="ECO:0000313" key="7">
    <source>
        <dbReference type="Proteomes" id="UP001305815"/>
    </source>
</evidence>
<accession>A0ABM8I5R4</accession>
<dbReference type="InterPro" id="IPR036388">
    <property type="entry name" value="WH-like_DNA-bd_sf"/>
</dbReference>
<dbReference type="InterPro" id="IPR036390">
    <property type="entry name" value="WH_DNA-bd_sf"/>
</dbReference>
<dbReference type="EMBL" id="AP027742">
    <property type="protein sequence ID" value="BDZ78462.1"/>
    <property type="molecule type" value="Genomic_DNA"/>
</dbReference>
<dbReference type="Pfam" id="PF00126">
    <property type="entry name" value="HTH_1"/>
    <property type="match status" value="1"/>
</dbReference>
<dbReference type="Proteomes" id="UP001305815">
    <property type="component" value="Chromosome"/>
</dbReference>
<keyword evidence="4" id="KW-0804">Transcription</keyword>
<name>A0ABM8I5R4_9FIRM</name>